<dbReference type="NCBIfam" id="TIGR01881">
    <property type="entry name" value="cas_Cmr5"/>
    <property type="match status" value="1"/>
</dbReference>
<name>A0A4R1N152_9FIRM</name>
<evidence type="ECO:0000256" key="3">
    <source>
        <dbReference type="ARBA" id="ARBA00022490"/>
    </source>
</evidence>
<keyword evidence="4" id="KW-0051">Antiviral defense</keyword>
<dbReference type="InterPro" id="IPR023101">
    <property type="entry name" value="AF1862-like_dom_sf"/>
</dbReference>
<evidence type="ECO:0000313" key="7">
    <source>
        <dbReference type="Proteomes" id="UP000294545"/>
    </source>
</evidence>
<keyword evidence="3" id="KW-0963">Cytoplasm</keyword>
<evidence type="ECO:0000256" key="1">
    <source>
        <dbReference type="ARBA" id="ARBA00004496"/>
    </source>
</evidence>
<comment type="subcellular location">
    <subcellularLocation>
        <location evidence="1">Cytoplasm</location>
    </subcellularLocation>
</comment>
<organism evidence="6 7">
    <name type="scientific">Natranaerovirga hydrolytica</name>
    <dbReference type="NCBI Taxonomy" id="680378"/>
    <lineage>
        <taxon>Bacteria</taxon>
        <taxon>Bacillati</taxon>
        <taxon>Bacillota</taxon>
        <taxon>Clostridia</taxon>
        <taxon>Lachnospirales</taxon>
        <taxon>Natranaerovirgaceae</taxon>
        <taxon>Natranaerovirga</taxon>
    </lineage>
</organism>
<dbReference type="EMBL" id="SMGQ01000011">
    <property type="protein sequence ID" value="TCK98670.1"/>
    <property type="molecule type" value="Genomic_DNA"/>
</dbReference>
<dbReference type="InterPro" id="IPR010160">
    <property type="entry name" value="CRISPR-assoc_prot_Cmr5"/>
</dbReference>
<protein>
    <recommendedName>
        <fullName evidence="5">CRISPR type III-B/RAMP module-associated protein Cmr5</fullName>
    </recommendedName>
</protein>
<evidence type="ECO:0000256" key="4">
    <source>
        <dbReference type="ARBA" id="ARBA00023118"/>
    </source>
</evidence>
<dbReference type="Proteomes" id="UP000294545">
    <property type="component" value="Unassembled WGS sequence"/>
</dbReference>
<dbReference type="Gene3D" id="1.10.520.30">
    <property type="entry name" value="AF1862-like domain"/>
    <property type="match status" value="1"/>
</dbReference>
<sequence length="161" mass="19023">MKETSLIVDMNREKALTAYNNITMYRKYVEETYNEEWKRKEEYKKMKSCCRRLPVLIKNNGLINAMGFIKSKSSFSAVDGVQGDSEENSNPNKLNVYSYIYSWIIDGLVNSKLFDDVSEEVKIEEKVLMADNKTYQLCIKEILEWTIWYKKHVEVMLEKES</sequence>
<keyword evidence="7" id="KW-1185">Reference proteome</keyword>
<dbReference type="Pfam" id="PF09701">
    <property type="entry name" value="Cas_Cmr5"/>
    <property type="match status" value="1"/>
</dbReference>
<dbReference type="GO" id="GO:0005737">
    <property type="term" value="C:cytoplasm"/>
    <property type="evidence" value="ECO:0007669"/>
    <property type="project" value="UniProtKB-SubCell"/>
</dbReference>
<evidence type="ECO:0000256" key="5">
    <source>
        <dbReference type="ARBA" id="ARBA00030001"/>
    </source>
</evidence>
<evidence type="ECO:0000256" key="2">
    <source>
        <dbReference type="ARBA" id="ARBA00006161"/>
    </source>
</evidence>
<dbReference type="SUPFAM" id="SSF158568">
    <property type="entry name" value="AF1862-like"/>
    <property type="match status" value="1"/>
</dbReference>
<gene>
    <name evidence="6" type="ORF">EDC19_1103</name>
</gene>
<evidence type="ECO:0000313" key="6">
    <source>
        <dbReference type="EMBL" id="TCK98670.1"/>
    </source>
</evidence>
<dbReference type="GO" id="GO:0051607">
    <property type="term" value="P:defense response to virus"/>
    <property type="evidence" value="ECO:0007669"/>
    <property type="project" value="UniProtKB-KW"/>
</dbReference>
<proteinExistence type="inferred from homology"/>
<reference evidence="6 7" key="1">
    <citation type="submission" date="2019-03" db="EMBL/GenBank/DDBJ databases">
        <title>Genomic Encyclopedia of Type Strains, Phase IV (KMG-IV): sequencing the most valuable type-strain genomes for metagenomic binning, comparative biology and taxonomic classification.</title>
        <authorList>
            <person name="Goeker M."/>
        </authorList>
    </citation>
    <scope>NUCLEOTIDE SEQUENCE [LARGE SCALE GENOMIC DNA]</scope>
    <source>
        <strain evidence="6 7">DSM 24176</strain>
    </source>
</reference>
<accession>A0A4R1N152</accession>
<comment type="similarity">
    <text evidence="2">Belongs to the CRISPR system Cmr5 family.</text>
</comment>
<dbReference type="AlphaFoldDB" id="A0A4R1N152"/>
<dbReference type="RefSeq" id="WP_165868519.1">
    <property type="nucleotide sequence ID" value="NZ_SMGQ01000011.1"/>
</dbReference>
<comment type="caution">
    <text evidence="6">The sequence shown here is derived from an EMBL/GenBank/DDBJ whole genome shotgun (WGS) entry which is preliminary data.</text>
</comment>